<evidence type="ECO:0000313" key="1">
    <source>
        <dbReference type="EMBL" id="KAL3078909.1"/>
    </source>
</evidence>
<sequence length="224" mass="24769">MSSRRGGGNNVEGKVYVGGLPEDATSEELDDVFHKTRATRKTQCDHWTEHEFAVLKRALSYQRAVLAATAMTGAVVVAADTEAAVVAAAVTVAVEGTATIQDLVRVLARRTSVAEEEEEAVLARVPVEEWEGSTISRRSCDERMRFQPLAISNLFHPGTEGPSRKKAHVMWSWYVVAPERAVPHRPVAERVWTENGTLKQPKELLCLLLPNGELIRKANFRGNR</sequence>
<name>A0ABD2IFK6_HETSC</name>
<dbReference type="Proteomes" id="UP001620645">
    <property type="component" value="Unassembled WGS sequence"/>
</dbReference>
<proteinExistence type="predicted"/>
<evidence type="ECO:0000313" key="2">
    <source>
        <dbReference type="Proteomes" id="UP001620645"/>
    </source>
</evidence>
<reference evidence="1 2" key="1">
    <citation type="submission" date="2024-10" db="EMBL/GenBank/DDBJ databases">
        <authorList>
            <person name="Kim D."/>
        </authorList>
    </citation>
    <scope>NUCLEOTIDE SEQUENCE [LARGE SCALE GENOMIC DNA]</scope>
    <source>
        <strain evidence="1">Taebaek</strain>
    </source>
</reference>
<organism evidence="1 2">
    <name type="scientific">Heterodera schachtii</name>
    <name type="common">Sugarbeet cyst nematode worm</name>
    <name type="synonym">Tylenchus schachtii</name>
    <dbReference type="NCBI Taxonomy" id="97005"/>
    <lineage>
        <taxon>Eukaryota</taxon>
        <taxon>Metazoa</taxon>
        <taxon>Ecdysozoa</taxon>
        <taxon>Nematoda</taxon>
        <taxon>Chromadorea</taxon>
        <taxon>Rhabditida</taxon>
        <taxon>Tylenchina</taxon>
        <taxon>Tylenchomorpha</taxon>
        <taxon>Tylenchoidea</taxon>
        <taxon>Heteroderidae</taxon>
        <taxon>Heteroderinae</taxon>
        <taxon>Heterodera</taxon>
    </lineage>
</organism>
<dbReference type="EMBL" id="JBICCN010000309">
    <property type="protein sequence ID" value="KAL3078909.1"/>
    <property type="molecule type" value="Genomic_DNA"/>
</dbReference>
<dbReference type="AlphaFoldDB" id="A0ABD2IFK6"/>
<accession>A0ABD2IFK6</accession>
<keyword evidence="2" id="KW-1185">Reference proteome</keyword>
<protein>
    <submittedName>
        <fullName evidence="1">Uncharacterized protein</fullName>
    </submittedName>
</protein>
<gene>
    <name evidence="1" type="ORF">niasHS_014691</name>
</gene>
<comment type="caution">
    <text evidence="1">The sequence shown here is derived from an EMBL/GenBank/DDBJ whole genome shotgun (WGS) entry which is preliminary data.</text>
</comment>